<evidence type="ECO:0000313" key="2">
    <source>
        <dbReference type="EMBL" id="CAK62605.1"/>
    </source>
</evidence>
<evidence type="ECO:0000256" key="1">
    <source>
        <dbReference type="SAM" id="Phobius"/>
    </source>
</evidence>
<dbReference type="InParanoid" id="A0BVN8"/>
<dbReference type="GeneID" id="5015787"/>
<feature type="transmembrane region" description="Helical" evidence="1">
    <location>
        <begin position="51"/>
        <end position="70"/>
    </location>
</feature>
<gene>
    <name evidence="2" type="ORF">GSPATT00032457001</name>
</gene>
<accession>A0BVN8</accession>
<sequence length="198" mass="23532">MQIEFDQYLSLLSYLDEETNIKIRKQYLQIENNLSKPSKQKESQRKLLKSLIQIFFLIVKTQLIFMYVIMCGTQSQNCLANLQWMVDNKQKIQKINISLKEMNQNEDDVLVKLVINTYQKKLSQKCNKSTINCQNLQEIGGFINQTPQYKGPWVVNVEFQFMKTMLNHRKNWQIVASEMKNQRTENSANIYKFKFQKA</sequence>
<evidence type="ECO:0008006" key="4">
    <source>
        <dbReference type="Google" id="ProtNLM"/>
    </source>
</evidence>
<name>A0BVN8_PARTE</name>
<dbReference type="Proteomes" id="UP000000600">
    <property type="component" value="Unassembled WGS sequence"/>
</dbReference>
<dbReference type="EMBL" id="CT868020">
    <property type="protein sequence ID" value="CAK62605.1"/>
    <property type="molecule type" value="Genomic_DNA"/>
</dbReference>
<dbReference type="RefSeq" id="XP_001430003.1">
    <property type="nucleotide sequence ID" value="XM_001429966.1"/>
</dbReference>
<organism evidence="2 3">
    <name type="scientific">Paramecium tetraurelia</name>
    <dbReference type="NCBI Taxonomy" id="5888"/>
    <lineage>
        <taxon>Eukaryota</taxon>
        <taxon>Sar</taxon>
        <taxon>Alveolata</taxon>
        <taxon>Ciliophora</taxon>
        <taxon>Intramacronucleata</taxon>
        <taxon>Oligohymenophorea</taxon>
        <taxon>Peniculida</taxon>
        <taxon>Parameciidae</taxon>
        <taxon>Paramecium</taxon>
    </lineage>
</organism>
<keyword evidence="1" id="KW-0812">Transmembrane</keyword>
<keyword evidence="3" id="KW-1185">Reference proteome</keyword>
<dbReference type="KEGG" id="ptm:GSPATT00032457001"/>
<evidence type="ECO:0000313" key="3">
    <source>
        <dbReference type="Proteomes" id="UP000000600"/>
    </source>
</evidence>
<reference evidence="2 3" key="1">
    <citation type="journal article" date="2006" name="Nature">
        <title>Global trends of whole-genome duplications revealed by the ciliate Paramecium tetraurelia.</title>
        <authorList>
            <consortium name="Genoscope"/>
            <person name="Aury J.-M."/>
            <person name="Jaillon O."/>
            <person name="Duret L."/>
            <person name="Noel B."/>
            <person name="Jubin C."/>
            <person name="Porcel B.M."/>
            <person name="Segurens B."/>
            <person name="Daubin V."/>
            <person name="Anthouard V."/>
            <person name="Aiach N."/>
            <person name="Arnaiz O."/>
            <person name="Billaut A."/>
            <person name="Beisson J."/>
            <person name="Blanc I."/>
            <person name="Bouhouche K."/>
            <person name="Camara F."/>
            <person name="Duharcourt S."/>
            <person name="Guigo R."/>
            <person name="Gogendeau D."/>
            <person name="Katinka M."/>
            <person name="Keller A.-M."/>
            <person name="Kissmehl R."/>
            <person name="Klotz C."/>
            <person name="Koll F."/>
            <person name="Le Moue A."/>
            <person name="Lepere C."/>
            <person name="Malinsky S."/>
            <person name="Nowacki M."/>
            <person name="Nowak J.K."/>
            <person name="Plattner H."/>
            <person name="Poulain J."/>
            <person name="Ruiz F."/>
            <person name="Serrano V."/>
            <person name="Zagulski M."/>
            <person name="Dessen P."/>
            <person name="Betermier M."/>
            <person name="Weissenbach J."/>
            <person name="Scarpelli C."/>
            <person name="Schachter V."/>
            <person name="Sperling L."/>
            <person name="Meyer E."/>
            <person name="Cohen J."/>
            <person name="Wincker P."/>
        </authorList>
    </citation>
    <scope>NUCLEOTIDE SEQUENCE [LARGE SCALE GENOMIC DNA]</scope>
    <source>
        <strain evidence="2 3">Stock d4-2</strain>
    </source>
</reference>
<keyword evidence="1" id="KW-0472">Membrane</keyword>
<keyword evidence="1" id="KW-1133">Transmembrane helix</keyword>
<proteinExistence type="predicted"/>
<dbReference type="AlphaFoldDB" id="A0BVN8"/>
<protein>
    <recommendedName>
        <fullName evidence="4">Transmembrane protein</fullName>
    </recommendedName>
</protein>
<dbReference type="HOGENOM" id="CLU_1380461_0_0_1"/>